<comment type="caution">
    <text evidence="1">The sequence shown here is derived from an EMBL/GenBank/DDBJ whole genome shotgun (WGS) entry which is preliminary data.</text>
</comment>
<reference evidence="1 2" key="1">
    <citation type="journal article" date="2019" name="Genome Biol. Evol.">
        <title>Insights into the evolution of the New World diploid cottons (Gossypium, subgenus Houzingenia) based on genome sequencing.</title>
        <authorList>
            <person name="Grover C.E."/>
            <person name="Arick M.A. 2nd"/>
            <person name="Thrash A."/>
            <person name="Conover J.L."/>
            <person name="Sanders W.S."/>
            <person name="Peterson D.G."/>
            <person name="Frelichowski J.E."/>
            <person name="Scheffler J.A."/>
            <person name="Scheffler B.E."/>
            <person name="Wendel J.F."/>
        </authorList>
    </citation>
    <scope>NUCLEOTIDE SEQUENCE [LARGE SCALE GENOMIC DNA]</scope>
    <source>
        <strain evidence="1">5</strain>
        <tissue evidence="1">Leaf</tissue>
    </source>
</reference>
<dbReference type="Proteomes" id="UP000593579">
    <property type="component" value="Unassembled WGS sequence"/>
</dbReference>
<gene>
    <name evidence="1" type="ORF">Gogos_000793</name>
</gene>
<proteinExistence type="predicted"/>
<accession>A0A7J9CUJ4</accession>
<protein>
    <submittedName>
        <fullName evidence="1">Uncharacterized protein</fullName>
    </submittedName>
</protein>
<evidence type="ECO:0000313" key="1">
    <source>
        <dbReference type="EMBL" id="MBA0751905.1"/>
    </source>
</evidence>
<sequence length="48" mass="5558">MVVPGKEDLCKAFLGKVSRKFQGDQIDMKWLEDNFKDLPKDSTNVEKE</sequence>
<dbReference type="OrthoDB" id="1001307at2759"/>
<evidence type="ECO:0000313" key="2">
    <source>
        <dbReference type="Proteomes" id="UP000593579"/>
    </source>
</evidence>
<keyword evidence="2" id="KW-1185">Reference proteome</keyword>
<dbReference type="AlphaFoldDB" id="A0A7J9CUJ4"/>
<organism evidence="1 2">
    <name type="scientific">Gossypium gossypioides</name>
    <name type="common">Mexican cotton</name>
    <name type="synonym">Selera gossypioides</name>
    <dbReference type="NCBI Taxonomy" id="34282"/>
    <lineage>
        <taxon>Eukaryota</taxon>
        <taxon>Viridiplantae</taxon>
        <taxon>Streptophyta</taxon>
        <taxon>Embryophyta</taxon>
        <taxon>Tracheophyta</taxon>
        <taxon>Spermatophyta</taxon>
        <taxon>Magnoliopsida</taxon>
        <taxon>eudicotyledons</taxon>
        <taxon>Gunneridae</taxon>
        <taxon>Pentapetalae</taxon>
        <taxon>rosids</taxon>
        <taxon>malvids</taxon>
        <taxon>Malvales</taxon>
        <taxon>Malvaceae</taxon>
        <taxon>Malvoideae</taxon>
        <taxon>Gossypium</taxon>
    </lineage>
</organism>
<dbReference type="EMBL" id="JABEZY010000013">
    <property type="protein sequence ID" value="MBA0751905.1"/>
    <property type="molecule type" value="Genomic_DNA"/>
</dbReference>
<name>A0A7J9CUJ4_GOSGO</name>